<dbReference type="PANTHER" id="PTHR45782">
    <property type="entry name" value="MITOCHONDRIAL RIBOSOME-ASSOCIATED GTPASE 1"/>
    <property type="match status" value="1"/>
</dbReference>
<dbReference type="CDD" id="cd01856">
    <property type="entry name" value="YlqF"/>
    <property type="match status" value="1"/>
</dbReference>
<gene>
    <name evidence="6" type="ordered locus">MCJ_005710</name>
</gene>
<dbReference type="GO" id="GO:0005737">
    <property type="term" value="C:cytoplasm"/>
    <property type="evidence" value="ECO:0007669"/>
    <property type="project" value="UniProtKB-SubCell"/>
</dbReference>
<evidence type="ECO:0000256" key="1">
    <source>
        <dbReference type="ARBA" id="ARBA00022741"/>
    </source>
</evidence>
<accession>C5J705</accession>
<proteinExistence type="inferred from homology"/>
<comment type="similarity">
    <text evidence="3">Belongs to the TRAFAC class YlqF/YawG GTPase family. MTG1 subfamily.</text>
</comment>
<dbReference type="GO" id="GO:0005525">
    <property type="term" value="F:GTP binding"/>
    <property type="evidence" value="ECO:0007669"/>
    <property type="project" value="UniProtKB-KW"/>
</dbReference>
<dbReference type="PANTHER" id="PTHR45782:SF4">
    <property type="entry name" value="MITOCHONDRIAL RIBOSOME-ASSOCIATED GTPASE 1"/>
    <property type="match status" value="1"/>
</dbReference>
<keyword evidence="2 3" id="KW-0342">GTP-binding</keyword>
<name>C5J705_MESCH</name>
<feature type="domain" description="G" evidence="5">
    <location>
        <begin position="113"/>
        <end position="174"/>
    </location>
</feature>
<evidence type="ECO:0000256" key="3">
    <source>
        <dbReference type="PIRNR" id="PIRNR006230"/>
    </source>
</evidence>
<evidence type="ECO:0000256" key="4">
    <source>
        <dbReference type="PIRSR" id="PIRSR006230-1"/>
    </source>
</evidence>
<dbReference type="PIRSF" id="PIRSF006230">
    <property type="entry name" value="MG442"/>
    <property type="match status" value="1"/>
</dbReference>
<organism evidence="6 7">
    <name type="scientific">Mesomycoplasma conjunctivae (strain ATCC 25834 / NCTC 10147 / HRC/581)</name>
    <name type="common">Mycoplasma conjunctivae</name>
    <dbReference type="NCBI Taxonomy" id="572263"/>
    <lineage>
        <taxon>Bacteria</taxon>
        <taxon>Bacillati</taxon>
        <taxon>Mycoplasmatota</taxon>
        <taxon>Mycoplasmoidales</taxon>
        <taxon>Metamycoplasmataceae</taxon>
        <taxon>Mesomycoplasma</taxon>
    </lineage>
</organism>
<comment type="subcellular location">
    <subcellularLocation>
        <location evidence="3">Cytoplasm</location>
    </subcellularLocation>
</comment>
<keyword evidence="1 3" id="KW-0547">Nucleotide-binding</keyword>
<dbReference type="InterPro" id="IPR016478">
    <property type="entry name" value="GTPase_MTG1"/>
</dbReference>
<evidence type="ECO:0000259" key="5">
    <source>
        <dbReference type="Pfam" id="PF01926"/>
    </source>
</evidence>
<dbReference type="InterPro" id="IPR027417">
    <property type="entry name" value="P-loop_NTPase"/>
</dbReference>
<dbReference type="InterPro" id="IPR019991">
    <property type="entry name" value="GTP-bd_ribosome_bgen"/>
</dbReference>
<feature type="binding site" evidence="4">
    <location>
        <begin position="121"/>
        <end position="126"/>
    </location>
    <ligand>
        <name>GTP</name>
        <dbReference type="ChEBI" id="CHEBI:37565"/>
    </ligand>
</feature>
<feature type="binding site" evidence="4">
    <location>
        <position position="163"/>
    </location>
    <ligand>
        <name>GTP</name>
        <dbReference type="ChEBI" id="CHEBI:37565"/>
    </ligand>
</feature>
<keyword evidence="7" id="KW-1185">Reference proteome</keyword>
<evidence type="ECO:0000256" key="2">
    <source>
        <dbReference type="ARBA" id="ARBA00023134"/>
    </source>
</evidence>
<dbReference type="InterPro" id="IPR023179">
    <property type="entry name" value="GTP-bd_ortho_bundle_sf"/>
</dbReference>
<dbReference type="Gene3D" id="3.40.50.300">
    <property type="entry name" value="P-loop containing nucleotide triphosphate hydrolases"/>
    <property type="match status" value="1"/>
</dbReference>
<dbReference type="AlphaFoldDB" id="C5J705"/>
<dbReference type="Proteomes" id="UP000001491">
    <property type="component" value="Chromosome"/>
</dbReference>
<keyword evidence="3" id="KW-0963">Cytoplasm</keyword>
<dbReference type="GO" id="GO:0006412">
    <property type="term" value="P:translation"/>
    <property type="evidence" value="ECO:0007669"/>
    <property type="project" value="TreeGrafter"/>
</dbReference>
<comment type="function">
    <text evidence="3">Required for a late step of 50S ribosomal subunit assembly. Has GTPase activity.</text>
</comment>
<dbReference type="NCBIfam" id="TIGR03596">
    <property type="entry name" value="GTPase_YlqF"/>
    <property type="match status" value="1"/>
</dbReference>
<dbReference type="Pfam" id="PF01926">
    <property type="entry name" value="MMR_HSR1"/>
    <property type="match status" value="1"/>
</dbReference>
<reference evidence="7" key="1">
    <citation type="journal article" date="2009" name="BMC Bioinformatics">
        <title>The Mycoplasma conjunctivae genome sequencing, annotation and analysis.</title>
        <authorList>
            <person name="Calderon-Copete S.P."/>
            <person name="Wigger G."/>
            <person name="Wunderlin C."/>
            <person name="Schmidheini T."/>
            <person name="Frey J."/>
            <person name="Quail M.A."/>
            <person name="Falquet L."/>
        </authorList>
    </citation>
    <scope>NUCLEOTIDE SEQUENCE [LARGE SCALE GENOMIC DNA]</scope>
    <source>
        <strain evidence="7">ATCC 25834 / NCTC 10147 / HRC/581</strain>
    </source>
</reference>
<dbReference type="HOGENOM" id="CLU_011106_1_0_14"/>
<dbReference type="GO" id="GO:0003924">
    <property type="term" value="F:GTPase activity"/>
    <property type="evidence" value="ECO:0007669"/>
    <property type="project" value="TreeGrafter"/>
</dbReference>
<dbReference type="PRINTS" id="PR00326">
    <property type="entry name" value="GTP1OBG"/>
</dbReference>
<protein>
    <recommendedName>
        <fullName evidence="3">Ribosome biogenesis GTPase A</fullName>
    </recommendedName>
</protein>
<dbReference type="SUPFAM" id="SSF52540">
    <property type="entry name" value="P-loop containing nucleoside triphosphate hydrolases"/>
    <property type="match status" value="1"/>
</dbReference>
<dbReference type="InterPro" id="IPR006073">
    <property type="entry name" value="GTP-bd"/>
</dbReference>
<dbReference type="KEGG" id="mco:MCJ_005710"/>
<evidence type="ECO:0000313" key="7">
    <source>
        <dbReference type="Proteomes" id="UP000001491"/>
    </source>
</evidence>
<dbReference type="eggNOG" id="COG1161">
    <property type="taxonomic scope" value="Bacteria"/>
</dbReference>
<sequence>MAKGLNQIKEKAILADLFVVILDGRAPLLTYNKDFDKIAPHKPRLILISKIDVSDHLKLNRIAKQLANENTDVLLVNLKLNSSKKLIMKKLDMFFYQKQKKQAHKGYVNSDLRVFVVGMPNSGKSTLINLLTGAKLKAANSPGITKTNQWISSGRFMFLDTPGILLPKLENQEDAFKLVVISAIKQEIFPLKFLFNRTYKLISNEYPNLISDLALRPSQDDNEIDLNLKKLAKSKNFSTAKEDYDYNRAMNWFVNYIKNAKITLD</sequence>
<dbReference type="Gene3D" id="1.10.1580.10">
    <property type="match status" value="1"/>
</dbReference>
<evidence type="ECO:0000313" key="6">
    <source>
        <dbReference type="EMBL" id="CAT05268.1"/>
    </source>
</evidence>
<dbReference type="EMBL" id="FM864216">
    <property type="protein sequence ID" value="CAT05268.1"/>
    <property type="molecule type" value="Genomic_DNA"/>
</dbReference>